<dbReference type="Proteomes" id="UP001204643">
    <property type="component" value="Unassembled WGS sequence"/>
</dbReference>
<accession>A0AAW5L4Z6</accession>
<proteinExistence type="predicted"/>
<dbReference type="RefSeq" id="WP_256425666.1">
    <property type="nucleotide sequence ID" value="NZ_JANHEB010000293.1"/>
</dbReference>
<name>A0AAW5L4Z6_BACCE</name>
<keyword evidence="1" id="KW-0175">Coiled coil</keyword>
<gene>
    <name evidence="2" type="ORF">NPM19_32865</name>
</gene>
<evidence type="ECO:0000313" key="2">
    <source>
        <dbReference type="EMBL" id="MCQ6289327.1"/>
    </source>
</evidence>
<dbReference type="EMBL" id="JANHEB010000293">
    <property type="protein sequence ID" value="MCQ6289327.1"/>
    <property type="molecule type" value="Genomic_DNA"/>
</dbReference>
<reference evidence="2" key="1">
    <citation type="submission" date="2022-07" db="EMBL/GenBank/DDBJ databases">
        <title>Identification and characterization of Bacillus thuringiensis and other Bacillus cereus group isolates from spinach by whole genome sequencing.</title>
        <authorList>
            <person name="Zao X."/>
            <person name="Zervas A."/>
            <person name="Hendriks M."/>
            <person name="Rajkovic A."/>
            <person name="Van Overbeek L."/>
            <person name="Hendriksen N.B."/>
            <person name="Uyttendaele M."/>
        </authorList>
    </citation>
    <scope>NUCLEOTIDE SEQUENCE</scope>
    <source>
        <strain evidence="2">781001F-1</strain>
    </source>
</reference>
<protein>
    <submittedName>
        <fullName evidence="2">Uncharacterized protein</fullName>
    </submittedName>
</protein>
<evidence type="ECO:0000256" key="1">
    <source>
        <dbReference type="SAM" id="Coils"/>
    </source>
</evidence>
<dbReference type="AlphaFoldDB" id="A0AAW5L4Z6"/>
<feature type="non-terminal residue" evidence="2">
    <location>
        <position position="103"/>
    </location>
</feature>
<comment type="caution">
    <text evidence="2">The sequence shown here is derived from an EMBL/GenBank/DDBJ whole genome shotgun (WGS) entry which is preliminary data.</text>
</comment>
<feature type="non-terminal residue" evidence="2">
    <location>
        <position position="1"/>
    </location>
</feature>
<feature type="coiled-coil region" evidence="1">
    <location>
        <begin position="13"/>
        <end position="40"/>
    </location>
</feature>
<sequence length="103" mass="11182">LKTLSGSDLHKALDNISGKAQELQRTVNVLEEQKYLLLAQLTTSQQAGVTTSSLPSIEGALPSSSSVQSLESIPLLESIIPDVRPRLNSFQRYLTSSLESLEN</sequence>
<evidence type="ECO:0000313" key="3">
    <source>
        <dbReference type="Proteomes" id="UP001204643"/>
    </source>
</evidence>
<organism evidence="2 3">
    <name type="scientific">Bacillus cereus</name>
    <dbReference type="NCBI Taxonomy" id="1396"/>
    <lineage>
        <taxon>Bacteria</taxon>
        <taxon>Bacillati</taxon>
        <taxon>Bacillota</taxon>
        <taxon>Bacilli</taxon>
        <taxon>Bacillales</taxon>
        <taxon>Bacillaceae</taxon>
        <taxon>Bacillus</taxon>
        <taxon>Bacillus cereus group</taxon>
    </lineage>
</organism>